<dbReference type="Pfam" id="PF00379">
    <property type="entry name" value="Chitin_bind_4"/>
    <property type="match status" value="1"/>
</dbReference>
<name>A0A8J5MY37_HOMAM</name>
<dbReference type="GO" id="GO:0042302">
    <property type="term" value="F:structural constituent of cuticle"/>
    <property type="evidence" value="ECO:0007669"/>
    <property type="project" value="UniProtKB-UniRule"/>
</dbReference>
<dbReference type="InterPro" id="IPR000618">
    <property type="entry name" value="Insect_cuticle"/>
</dbReference>
<protein>
    <submittedName>
        <fullName evidence="3">Cuticle protein 19-like</fullName>
    </submittedName>
</protein>
<evidence type="ECO:0000313" key="3">
    <source>
        <dbReference type="EMBL" id="KAG7168188.1"/>
    </source>
</evidence>
<keyword evidence="1 2" id="KW-0193">Cuticle</keyword>
<evidence type="ECO:0000313" key="4">
    <source>
        <dbReference type="Proteomes" id="UP000747542"/>
    </source>
</evidence>
<dbReference type="GO" id="GO:0005615">
    <property type="term" value="C:extracellular space"/>
    <property type="evidence" value="ECO:0007669"/>
    <property type="project" value="TreeGrafter"/>
</dbReference>
<proteinExistence type="predicted"/>
<organism evidence="3 4">
    <name type="scientific">Homarus americanus</name>
    <name type="common">American lobster</name>
    <dbReference type="NCBI Taxonomy" id="6706"/>
    <lineage>
        <taxon>Eukaryota</taxon>
        <taxon>Metazoa</taxon>
        <taxon>Ecdysozoa</taxon>
        <taxon>Arthropoda</taxon>
        <taxon>Crustacea</taxon>
        <taxon>Multicrustacea</taxon>
        <taxon>Malacostraca</taxon>
        <taxon>Eumalacostraca</taxon>
        <taxon>Eucarida</taxon>
        <taxon>Decapoda</taxon>
        <taxon>Pleocyemata</taxon>
        <taxon>Astacidea</taxon>
        <taxon>Nephropoidea</taxon>
        <taxon>Nephropidae</taxon>
        <taxon>Homarus</taxon>
    </lineage>
</organism>
<evidence type="ECO:0000256" key="2">
    <source>
        <dbReference type="PROSITE-ProRule" id="PRU00497"/>
    </source>
</evidence>
<dbReference type="EMBL" id="JAHLQT010020459">
    <property type="protein sequence ID" value="KAG7168188.1"/>
    <property type="molecule type" value="Genomic_DNA"/>
</dbReference>
<dbReference type="Proteomes" id="UP000747542">
    <property type="component" value="Unassembled WGS sequence"/>
</dbReference>
<keyword evidence="4" id="KW-1185">Reference proteome</keyword>
<dbReference type="AlphaFoldDB" id="A0A8J5MY37"/>
<evidence type="ECO:0000256" key="1">
    <source>
        <dbReference type="ARBA" id="ARBA00022460"/>
    </source>
</evidence>
<sequence>MMAGMPYDFGWGVNDPNSGNQFSQKEESDGNVVRGQYSVLLPDGRTQIVKYFDDGNGFNVELSYE</sequence>
<dbReference type="PROSITE" id="PS51155">
    <property type="entry name" value="CHIT_BIND_RR_2"/>
    <property type="match status" value="1"/>
</dbReference>
<accession>A0A8J5MY37</accession>
<dbReference type="PANTHER" id="PTHR12236">
    <property type="entry name" value="STRUCTURAL CONTITUENT OF CUTICLE"/>
    <property type="match status" value="1"/>
</dbReference>
<dbReference type="PANTHER" id="PTHR12236:SF79">
    <property type="entry name" value="CUTICULAR PROTEIN 50CB-RELATED"/>
    <property type="match status" value="1"/>
</dbReference>
<gene>
    <name evidence="3" type="primary">Cu19-L</name>
    <name evidence="3" type="ORF">Hamer_G016821</name>
</gene>
<comment type="caution">
    <text evidence="3">The sequence shown here is derived from an EMBL/GenBank/DDBJ whole genome shotgun (WGS) entry which is preliminary data.</text>
</comment>
<dbReference type="GO" id="GO:0031012">
    <property type="term" value="C:extracellular matrix"/>
    <property type="evidence" value="ECO:0007669"/>
    <property type="project" value="TreeGrafter"/>
</dbReference>
<reference evidence="3" key="1">
    <citation type="journal article" date="2021" name="Sci. Adv.">
        <title>The American lobster genome reveals insights on longevity, neural, and immune adaptations.</title>
        <authorList>
            <person name="Polinski J.M."/>
            <person name="Zimin A.V."/>
            <person name="Clark K.F."/>
            <person name="Kohn A.B."/>
            <person name="Sadowski N."/>
            <person name="Timp W."/>
            <person name="Ptitsyn A."/>
            <person name="Khanna P."/>
            <person name="Romanova D.Y."/>
            <person name="Williams P."/>
            <person name="Greenwood S.J."/>
            <person name="Moroz L.L."/>
            <person name="Walt D.R."/>
            <person name="Bodnar A.G."/>
        </authorList>
    </citation>
    <scope>NUCLEOTIDE SEQUENCE</scope>
    <source>
        <strain evidence="3">GMGI-L3</strain>
    </source>
</reference>
<dbReference type="InterPro" id="IPR051217">
    <property type="entry name" value="Insect_Cuticle_Struc_Prot"/>
</dbReference>